<sequence length="210" mass="23571">MSEFNWEEVEQDEYSRSATPSFVKLTTRSYITAMGVAPNRLADATFTDLAAAVTAVAKQISEGPSVGIKIPNFKAYRPYPLQAVWSGGDKISNRHVFRIWLKQPLFIEKTQFSAALAQLDLDPAIAKQLHFEQLAEGFEIQSFSDTPLDDSATALKRIQTTIADNQLVPKYNDRHREVYVAGYSKTAPVLLRVALDENFGQIDEEHVVYN</sequence>
<name>A0A0R1F2A3_LACZE</name>
<dbReference type="InterPro" id="IPR011256">
    <property type="entry name" value="Reg_factor_effector_dom_sf"/>
</dbReference>
<reference evidence="1 2" key="1">
    <citation type="journal article" date="2015" name="Genome Announc.">
        <title>Expanding the biotechnology potential of lactobacilli through comparative genomics of 213 strains and associated genera.</title>
        <authorList>
            <person name="Sun Z."/>
            <person name="Harris H.M."/>
            <person name="McCann A."/>
            <person name="Guo C."/>
            <person name="Argimon S."/>
            <person name="Zhang W."/>
            <person name="Yang X."/>
            <person name="Jeffery I.B."/>
            <person name="Cooney J.C."/>
            <person name="Kagawa T.F."/>
            <person name="Liu W."/>
            <person name="Song Y."/>
            <person name="Salvetti E."/>
            <person name="Wrobel A."/>
            <person name="Rasinkangas P."/>
            <person name="Parkhill J."/>
            <person name="Rea M.C."/>
            <person name="O'Sullivan O."/>
            <person name="Ritari J."/>
            <person name="Douillard F.P."/>
            <person name="Paul Ross R."/>
            <person name="Yang R."/>
            <person name="Briner A.E."/>
            <person name="Felis G.E."/>
            <person name="de Vos W.M."/>
            <person name="Barrangou R."/>
            <person name="Klaenhammer T.R."/>
            <person name="Caufield P.W."/>
            <person name="Cui Y."/>
            <person name="Zhang H."/>
            <person name="O'Toole P.W."/>
        </authorList>
    </citation>
    <scope>NUCLEOTIDE SEQUENCE [LARGE SCALE GENOMIC DNA]</scope>
    <source>
        <strain evidence="1 2">DSM 20178</strain>
    </source>
</reference>
<dbReference type="RefSeq" id="WP_010493542.1">
    <property type="nucleotide sequence ID" value="NZ_AZCT01000005.1"/>
</dbReference>
<evidence type="ECO:0000313" key="1">
    <source>
        <dbReference type="EMBL" id="KRK12679.1"/>
    </source>
</evidence>
<gene>
    <name evidence="1" type="ORF">FD51_GL002563</name>
</gene>
<dbReference type="EMBL" id="AZCT01000005">
    <property type="protein sequence ID" value="KRK12679.1"/>
    <property type="molecule type" value="Genomic_DNA"/>
</dbReference>
<dbReference type="Proteomes" id="UP000051984">
    <property type="component" value="Unassembled WGS sequence"/>
</dbReference>
<protein>
    <submittedName>
        <fullName evidence="1">Uncharacterized protein</fullName>
    </submittedName>
</protein>
<proteinExistence type="predicted"/>
<comment type="caution">
    <text evidence="1">The sequence shown here is derived from an EMBL/GenBank/DDBJ whole genome shotgun (WGS) entry which is preliminary data.</text>
</comment>
<accession>A0A0R1F2A3</accession>
<dbReference type="AlphaFoldDB" id="A0A0R1F2A3"/>
<organism evidence="1 2">
    <name type="scientific">Lacticaseibacillus zeae DSM 20178 = KCTC 3804</name>
    <dbReference type="NCBI Taxonomy" id="1423816"/>
    <lineage>
        <taxon>Bacteria</taxon>
        <taxon>Bacillati</taxon>
        <taxon>Bacillota</taxon>
        <taxon>Bacilli</taxon>
        <taxon>Lactobacillales</taxon>
        <taxon>Lactobacillaceae</taxon>
        <taxon>Lacticaseibacillus</taxon>
    </lineage>
</organism>
<evidence type="ECO:0000313" key="2">
    <source>
        <dbReference type="Proteomes" id="UP000051984"/>
    </source>
</evidence>
<dbReference type="PATRIC" id="fig|1423816.3.peg.2664"/>
<dbReference type="eggNOG" id="COG4832">
    <property type="taxonomic scope" value="Bacteria"/>
</dbReference>
<dbReference type="Gene3D" id="3.20.80.10">
    <property type="entry name" value="Regulatory factor, effector binding domain"/>
    <property type="match status" value="1"/>
</dbReference>